<dbReference type="Proteomes" id="UP000189857">
    <property type="component" value="Unassembled WGS sequence"/>
</dbReference>
<keyword evidence="1" id="KW-0472">Membrane</keyword>
<evidence type="ECO:0000313" key="2">
    <source>
        <dbReference type="EMBL" id="SJZ94425.1"/>
    </source>
</evidence>
<dbReference type="AlphaFoldDB" id="A0A1T4PS90"/>
<evidence type="ECO:0000256" key="1">
    <source>
        <dbReference type="SAM" id="Phobius"/>
    </source>
</evidence>
<feature type="transmembrane region" description="Helical" evidence="1">
    <location>
        <begin position="140"/>
        <end position="158"/>
    </location>
</feature>
<dbReference type="Pfam" id="PF20313">
    <property type="entry name" value="DUF6609"/>
    <property type="match status" value="1"/>
</dbReference>
<feature type="transmembrane region" description="Helical" evidence="1">
    <location>
        <begin position="28"/>
        <end position="45"/>
    </location>
</feature>
<feature type="transmembrane region" description="Helical" evidence="1">
    <location>
        <begin position="164"/>
        <end position="183"/>
    </location>
</feature>
<organism evidence="2 3">
    <name type="scientific">Eubacterium ruminantium</name>
    <dbReference type="NCBI Taxonomy" id="42322"/>
    <lineage>
        <taxon>Bacteria</taxon>
        <taxon>Bacillati</taxon>
        <taxon>Bacillota</taxon>
        <taxon>Clostridia</taxon>
        <taxon>Eubacteriales</taxon>
        <taxon>Eubacteriaceae</taxon>
        <taxon>Eubacterium</taxon>
    </lineage>
</organism>
<sequence>MERYNNIEEKQTIKGMISELEFNNKRSCGLWLTLVGVVIIASLAFGGHFIVNPFIFLAGYYLSFFLANVNHKVRAKLSDGTASPFQIKIIYFGIALLFILMFLIAGPFIPSWNWKMIWLGVNLATGIHFLIFYFVHGRSMIVLGASCIAIAVSGYALAFVPAALFITADALIKFGFGIWMLFFSKPTRVIG</sequence>
<dbReference type="RefSeq" id="WP_242870242.1">
    <property type="nucleotide sequence ID" value="NZ_FMTO01000013.1"/>
</dbReference>
<keyword evidence="1" id="KW-0812">Transmembrane</keyword>
<keyword evidence="1" id="KW-1133">Transmembrane helix</keyword>
<proteinExistence type="predicted"/>
<evidence type="ECO:0008006" key="4">
    <source>
        <dbReference type="Google" id="ProtNLM"/>
    </source>
</evidence>
<feature type="transmembrane region" description="Helical" evidence="1">
    <location>
        <begin position="89"/>
        <end position="110"/>
    </location>
</feature>
<feature type="transmembrane region" description="Helical" evidence="1">
    <location>
        <begin position="116"/>
        <end position="135"/>
    </location>
</feature>
<keyword evidence="3" id="KW-1185">Reference proteome</keyword>
<accession>A0A1T4PS90</accession>
<name>A0A1T4PS90_9FIRM</name>
<reference evidence="2 3" key="1">
    <citation type="submission" date="2017-02" db="EMBL/GenBank/DDBJ databases">
        <authorList>
            <person name="Peterson S.W."/>
        </authorList>
    </citation>
    <scope>NUCLEOTIDE SEQUENCE [LARGE SCALE GENOMIC DNA]</scope>
    <source>
        <strain evidence="2 3">ATCC 17233</strain>
    </source>
</reference>
<dbReference type="InterPro" id="IPR046717">
    <property type="entry name" value="DUF6609"/>
</dbReference>
<evidence type="ECO:0000313" key="3">
    <source>
        <dbReference type="Proteomes" id="UP000189857"/>
    </source>
</evidence>
<feature type="transmembrane region" description="Helical" evidence="1">
    <location>
        <begin position="51"/>
        <end position="69"/>
    </location>
</feature>
<gene>
    <name evidence="2" type="ORF">SAMN02745110_02104</name>
</gene>
<protein>
    <recommendedName>
        <fullName evidence="4">DUF308 domain-containing protein</fullName>
    </recommendedName>
</protein>
<dbReference type="EMBL" id="FUXA01000014">
    <property type="protein sequence ID" value="SJZ94425.1"/>
    <property type="molecule type" value="Genomic_DNA"/>
</dbReference>